<dbReference type="AlphaFoldDB" id="A0A0E0MNK0"/>
<dbReference type="Proteomes" id="UP000026962">
    <property type="component" value="Chromosome 12"/>
</dbReference>
<dbReference type="HOGENOM" id="CLU_066750_1_0_1"/>
<proteinExistence type="predicted"/>
<accession>A0A0E0MNK0</accession>
<keyword evidence="3" id="KW-1185">Reference proteome</keyword>
<sequence>MAKGEVSVREYDRERDVEAIEKLERSCEIGAGKGFSIVTNMMGDPLCRIRLFPLHVMMVAEVTGGGGELAGVARGCVKRVATGVGDGGTVLAGYVLGLRVSPVHRRKGIGLKLVESVEAWAALHGARHVVAAADATNAASRGLFVGRRGYAPAARLSILVQPLADVRPPAASSSSSRSDVRIERLAVEQAAMLYKRRFGGEPLCPSDVDAVLNAAPSLGTWMARFGGDGDGAWACVSLWNTCASYKLQ</sequence>
<dbReference type="eggNOG" id="ENOG502QQCN">
    <property type="taxonomic scope" value="Eukaryota"/>
</dbReference>
<dbReference type="SUPFAM" id="SSF55729">
    <property type="entry name" value="Acyl-CoA N-acyltransferases (Nat)"/>
    <property type="match status" value="1"/>
</dbReference>
<dbReference type="InterPro" id="IPR000182">
    <property type="entry name" value="GNAT_dom"/>
</dbReference>
<dbReference type="Gramene" id="OPUNC12G14200.1">
    <property type="protein sequence ID" value="OPUNC12G14200.1"/>
    <property type="gene ID" value="OPUNC12G14200"/>
</dbReference>
<dbReference type="GO" id="GO:0016747">
    <property type="term" value="F:acyltransferase activity, transferring groups other than amino-acyl groups"/>
    <property type="evidence" value="ECO:0007669"/>
    <property type="project" value="InterPro"/>
</dbReference>
<dbReference type="InterPro" id="IPR052810">
    <property type="entry name" value="Plant_NAT"/>
</dbReference>
<protein>
    <recommendedName>
        <fullName evidence="1">N-acetyltransferase domain-containing protein</fullName>
    </recommendedName>
</protein>
<evidence type="ECO:0000259" key="1">
    <source>
        <dbReference type="PROSITE" id="PS51186"/>
    </source>
</evidence>
<dbReference type="EnsemblPlants" id="OPUNC12G14200.1">
    <property type="protein sequence ID" value="OPUNC12G14200.1"/>
    <property type="gene ID" value="OPUNC12G14200"/>
</dbReference>
<evidence type="ECO:0000313" key="2">
    <source>
        <dbReference type="EnsemblPlants" id="OPUNC12G14200.1"/>
    </source>
</evidence>
<feature type="domain" description="N-acetyltransferase" evidence="1">
    <location>
        <begin position="6"/>
        <end position="168"/>
    </location>
</feature>
<dbReference type="Gene3D" id="3.40.630.30">
    <property type="match status" value="1"/>
</dbReference>
<organism evidence="2">
    <name type="scientific">Oryza punctata</name>
    <name type="common">Red rice</name>
    <dbReference type="NCBI Taxonomy" id="4537"/>
    <lineage>
        <taxon>Eukaryota</taxon>
        <taxon>Viridiplantae</taxon>
        <taxon>Streptophyta</taxon>
        <taxon>Embryophyta</taxon>
        <taxon>Tracheophyta</taxon>
        <taxon>Spermatophyta</taxon>
        <taxon>Magnoliopsida</taxon>
        <taxon>Liliopsida</taxon>
        <taxon>Poales</taxon>
        <taxon>Poaceae</taxon>
        <taxon>BOP clade</taxon>
        <taxon>Oryzoideae</taxon>
        <taxon>Oryzeae</taxon>
        <taxon>Oryzinae</taxon>
        <taxon>Oryza</taxon>
    </lineage>
</organism>
<dbReference type="PANTHER" id="PTHR47370:SF4">
    <property type="entry name" value="N-ACETYLTRANSFERASE HLS1-LIKE-RELATED"/>
    <property type="match status" value="1"/>
</dbReference>
<dbReference type="CDD" id="cd04301">
    <property type="entry name" value="NAT_SF"/>
    <property type="match status" value="1"/>
</dbReference>
<dbReference type="Pfam" id="PF00583">
    <property type="entry name" value="Acetyltransf_1"/>
    <property type="match status" value="1"/>
</dbReference>
<dbReference type="InterPro" id="IPR016181">
    <property type="entry name" value="Acyl_CoA_acyltransferase"/>
</dbReference>
<reference evidence="2" key="1">
    <citation type="submission" date="2015-04" db="UniProtKB">
        <authorList>
            <consortium name="EnsemblPlants"/>
        </authorList>
    </citation>
    <scope>IDENTIFICATION</scope>
</reference>
<dbReference type="OMA" id="PKHRRMG"/>
<dbReference type="PANTHER" id="PTHR47370">
    <property type="entry name" value="ACYL-COA N-ACYLTRANSFERASES (NAT) SUPERFAMILY PROTEIN"/>
    <property type="match status" value="1"/>
</dbReference>
<reference evidence="2" key="2">
    <citation type="submission" date="2018-05" db="EMBL/GenBank/DDBJ databases">
        <title>OpunRS2 (Oryza punctata Reference Sequence Version 2).</title>
        <authorList>
            <person name="Zhang J."/>
            <person name="Kudrna D."/>
            <person name="Lee S."/>
            <person name="Talag J."/>
            <person name="Welchert J."/>
            <person name="Wing R.A."/>
        </authorList>
    </citation>
    <scope>NUCLEOTIDE SEQUENCE [LARGE SCALE GENOMIC DNA]</scope>
</reference>
<evidence type="ECO:0000313" key="3">
    <source>
        <dbReference type="Proteomes" id="UP000026962"/>
    </source>
</evidence>
<dbReference type="PROSITE" id="PS51186">
    <property type="entry name" value="GNAT"/>
    <property type="match status" value="1"/>
</dbReference>
<name>A0A0E0MNK0_ORYPU</name>